<accession>A0AA88GR50</accession>
<dbReference type="EMBL" id="PYSW02000013">
    <property type="protein sequence ID" value="KAG2387350.1"/>
    <property type="molecule type" value="Genomic_DNA"/>
</dbReference>
<dbReference type="GeneID" id="68094138"/>
<dbReference type="RefSeq" id="XP_044551342.1">
    <property type="nucleotide sequence ID" value="XM_044691016.1"/>
</dbReference>
<protein>
    <submittedName>
        <fullName evidence="3">Uncharacterized protein</fullName>
    </submittedName>
</protein>
<evidence type="ECO:0000313" key="4">
    <source>
        <dbReference type="Proteomes" id="UP000816034"/>
    </source>
</evidence>
<keyword evidence="4" id="KW-1185">Reference proteome</keyword>
<feature type="transmembrane region" description="Helical" evidence="2">
    <location>
        <begin position="144"/>
        <end position="165"/>
    </location>
</feature>
<evidence type="ECO:0000256" key="2">
    <source>
        <dbReference type="SAM" id="Phobius"/>
    </source>
</evidence>
<feature type="region of interest" description="Disordered" evidence="1">
    <location>
        <begin position="48"/>
        <end position="82"/>
    </location>
</feature>
<dbReference type="Proteomes" id="UP000816034">
    <property type="component" value="Unassembled WGS sequence"/>
</dbReference>
<feature type="compositionally biased region" description="Low complexity" evidence="1">
    <location>
        <begin position="66"/>
        <end position="82"/>
    </location>
</feature>
<keyword evidence="2" id="KW-1133">Transmembrane helix</keyword>
<sequence length="247" mass="29230">MMLNCRGFTSITRRRFHAAAVKTSEIIGPTICNLKRTYHTSLRFTSSALSDKGDNHDMNRFPSSSQIQENNDAQNNINNNQESSLEEDIRKLEDKLKSLPHLFVEKLTGNPLSLQQWNERLRIGAETIKKRQELRKAKGRGHLYLFYFLVLFLPTYLILEFHIWLQAKLLERNEKKLERAMQNEASYSLFNLSLYADKPPRDVRETRALNREKFYSNRELARLNFERISYQDKLETLRQFEQQKSAR</sequence>
<evidence type="ECO:0000313" key="3">
    <source>
        <dbReference type="EMBL" id="KAG2387350.1"/>
    </source>
</evidence>
<comment type="caution">
    <text evidence="3">The sequence shown here is derived from an EMBL/GenBank/DDBJ whole genome shotgun (WGS) entry which is preliminary data.</text>
</comment>
<name>A0AA88GR50_NAELO</name>
<proteinExistence type="predicted"/>
<keyword evidence="2" id="KW-0472">Membrane</keyword>
<organism evidence="3 4">
    <name type="scientific">Naegleria lovaniensis</name>
    <name type="common">Amoeba</name>
    <dbReference type="NCBI Taxonomy" id="51637"/>
    <lineage>
        <taxon>Eukaryota</taxon>
        <taxon>Discoba</taxon>
        <taxon>Heterolobosea</taxon>
        <taxon>Tetramitia</taxon>
        <taxon>Eutetramitia</taxon>
        <taxon>Vahlkampfiidae</taxon>
        <taxon>Naegleria</taxon>
    </lineage>
</organism>
<reference evidence="3 4" key="1">
    <citation type="journal article" date="2018" name="BMC Genomics">
        <title>The genome of Naegleria lovaniensis, the basis for a comparative approach to unravel pathogenicity factors of the human pathogenic amoeba N. fowleri.</title>
        <authorList>
            <person name="Liechti N."/>
            <person name="Schurch N."/>
            <person name="Bruggmann R."/>
            <person name="Wittwer M."/>
        </authorList>
    </citation>
    <scope>NUCLEOTIDE SEQUENCE [LARGE SCALE GENOMIC DNA]</scope>
    <source>
        <strain evidence="3 4">ATCC 30569</strain>
    </source>
</reference>
<gene>
    <name evidence="3" type="ORF">C9374_001682</name>
</gene>
<evidence type="ECO:0000256" key="1">
    <source>
        <dbReference type="SAM" id="MobiDB-lite"/>
    </source>
</evidence>
<keyword evidence="2" id="KW-0812">Transmembrane</keyword>
<dbReference type="AlphaFoldDB" id="A0AA88GR50"/>